<protein>
    <recommendedName>
        <fullName evidence="2">GTP cyclohydrolase 1 type 2 homolog</fullName>
    </recommendedName>
</protein>
<dbReference type="GO" id="GO:0046872">
    <property type="term" value="F:metal ion binding"/>
    <property type="evidence" value="ECO:0007669"/>
    <property type="project" value="UniProtKB-KW"/>
</dbReference>
<evidence type="ECO:0000256" key="4">
    <source>
        <dbReference type="PIRSR" id="PIRSR602678-1"/>
    </source>
</evidence>
<proteinExistence type="inferred from homology"/>
<feature type="binding site" evidence="4">
    <location>
        <position position="322"/>
    </location>
    <ligand>
        <name>a divalent metal cation</name>
        <dbReference type="ChEBI" id="CHEBI:60240"/>
        <label>1</label>
    </ligand>
</feature>
<dbReference type="AlphaFoldDB" id="A0A1M7J9A7"/>
<organism evidence="5 6">
    <name type="scientific">Ruminococcus flavefaciens</name>
    <dbReference type="NCBI Taxonomy" id="1265"/>
    <lineage>
        <taxon>Bacteria</taxon>
        <taxon>Bacillati</taxon>
        <taxon>Bacillota</taxon>
        <taxon>Clostridia</taxon>
        <taxon>Eubacteriales</taxon>
        <taxon>Oscillospiraceae</taxon>
        <taxon>Ruminococcus</taxon>
    </lineage>
</organism>
<evidence type="ECO:0000313" key="5">
    <source>
        <dbReference type="EMBL" id="SHM49508.1"/>
    </source>
</evidence>
<comment type="similarity">
    <text evidence="1">Belongs to the GTP cyclohydrolase I type 2/NIF3 family.</text>
</comment>
<name>A0A1M7J9A7_RUMFL</name>
<dbReference type="PANTHER" id="PTHR13799:SF14">
    <property type="entry name" value="GTP CYCLOHYDROLASE 1 TYPE 2 HOMOLOG"/>
    <property type="match status" value="1"/>
</dbReference>
<evidence type="ECO:0000256" key="3">
    <source>
        <dbReference type="ARBA" id="ARBA00022723"/>
    </source>
</evidence>
<dbReference type="NCBIfam" id="TIGR00486">
    <property type="entry name" value="YbgI_SA1388"/>
    <property type="match status" value="1"/>
</dbReference>
<feature type="binding site" evidence="4">
    <location>
        <position position="288"/>
    </location>
    <ligand>
        <name>a divalent metal cation</name>
        <dbReference type="ChEBI" id="CHEBI:60240"/>
        <label>1</label>
    </ligand>
</feature>
<evidence type="ECO:0000313" key="6">
    <source>
        <dbReference type="Proteomes" id="UP000184394"/>
    </source>
</evidence>
<feature type="binding site" evidence="4">
    <location>
        <position position="449"/>
    </location>
    <ligand>
        <name>a divalent metal cation</name>
        <dbReference type="ChEBI" id="CHEBI:60240"/>
        <label>1</label>
    </ligand>
</feature>
<sequence length="482" mass="53450">MLDKRLKKIAELVSGEGIAVDVGTDHAYLAAELVKSGKCSRVIASDVKEGPLEAARNTVEKYGVQDKVELVLSDGLQNVDLNGVTDIVIAGMGGETIAAIIGDTTSDKPDNVRLILQPMTKAELLRKKLYELQYEITEEYAVEDKDKIYVIIVAEKSADMAQLTENDALYGFFDVNDEAAKKLRSREAERLAKISSSLESAGDKNGAQHYSALSYKMKNGTDIVSIADIYSFLDSVYPFDLQEKWDNSGLLVENFNMDCGRVLLTLDITNKAVNEAFEKGAELIISHHPVIFDPRKRITRDDPVFRLIERGIAAICMHTNLDIAQGGTNGVILRKLDEKLGIVGTPEPFEELGGGNNLGWIIELKEEIYAKELAEVCKEIFGCEIVRFTKKAEKIRRIAFCSGSGGSDLGTAVEKRCDAYITGDVKHDVWIDANNQHIALLDCGHFHTENLVLWELRRVLEEKFPQLDVEIAETSVDPCEYV</sequence>
<dbReference type="FunFam" id="3.40.1390.30:FF:000001">
    <property type="entry name" value="GTP cyclohydrolase 1 type 2"/>
    <property type="match status" value="1"/>
</dbReference>
<reference evidence="5 6" key="1">
    <citation type="submission" date="2016-11" db="EMBL/GenBank/DDBJ databases">
        <authorList>
            <person name="Jaros S."/>
            <person name="Januszkiewicz K."/>
            <person name="Wedrychowicz H."/>
        </authorList>
    </citation>
    <scope>NUCLEOTIDE SEQUENCE [LARGE SCALE GENOMIC DNA]</scope>
    <source>
        <strain evidence="5 6">Y1</strain>
    </source>
</reference>
<dbReference type="InterPro" id="IPR002678">
    <property type="entry name" value="DUF34/NIF3"/>
</dbReference>
<dbReference type="Proteomes" id="UP000184394">
    <property type="component" value="Unassembled WGS sequence"/>
</dbReference>
<dbReference type="RefSeq" id="WP_072950290.1">
    <property type="nucleotide sequence ID" value="NZ_FRCT01000005.1"/>
</dbReference>
<dbReference type="EMBL" id="FRCT01000005">
    <property type="protein sequence ID" value="SHM49508.1"/>
    <property type="molecule type" value="Genomic_DNA"/>
</dbReference>
<accession>A0A1M7J9A7</accession>
<dbReference type="GO" id="GO:0005737">
    <property type="term" value="C:cytoplasm"/>
    <property type="evidence" value="ECO:0007669"/>
    <property type="project" value="TreeGrafter"/>
</dbReference>
<dbReference type="OrthoDB" id="9792792at2"/>
<feature type="binding site" evidence="4">
    <location>
        <position position="445"/>
    </location>
    <ligand>
        <name>a divalent metal cation</name>
        <dbReference type="ChEBI" id="CHEBI:60240"/>
        <label>1</label>
    </ligand>
</feature>
<dbReference type="InterPro" id="IPR029063">
    <property type="entry name" value="SAM-dependent_MTases_sf"/>
</dbReference>
<dbReference type="SUPFAM" id="SSF102705">
    <property type="entry name" value="NIF3 (NGG1p interacting factor 3)-like"/>
    <property type="match status" value="1"/>
</dbReference>
<gene>
    <name evidence="5" type="ORF">SAMN04487860_105208</name>
</gene>
<dbReference type="PANTHER" id="PTHR13799">
    <property type="entry name" value="NGG1 INTERACTING FACTOR 3"/>
    <property type="match status" value="1"/>
</dbReference>
<feature type="binding site" evidence="4">
    <location>
        <position position="287"/>
    </location>
    <ligand>
        <name>a divalent metal cation</name>
        <dbReference type="ChEBI" id="CHEBI:60240"/>
        <label>1</label>
    </ligand>
</feature>
<dbReference type="Pfam" id="PF12847">
    <property type="entry name" value="Methyltransf_18"/>
    <property type="match status" value="1"/>
</dbReference>
<dbReference type="Pfam" id="PF01784">
    <property type="entry name" value="DUF34_NIF3"/>
    <property type="match status" value="1"/>
</dbReference>
<dbReference type="SUPFAM" id="SSF53335">
    <property type="entry name" value="S-adenosyl-L-methionine-dependent methyltransferases"/>
    <property type="match status" value="1"/>
</dbReference>
<dbReference type="Gene3D" id="3.40.50.150">
    <property type="entry name" value="Vaccinia Virus protein VP39"/>
    <property type="match status" value="1"/>
</dbReference>
<keyword evidence="3 4" id="KW-0479">Metal-binding</keyword>
<dbReference type="Gene3D" id="3.40.1390.30">
    <property type="entry name" value="NIF3 (NGG1p interacting factor 3)-like"/>
    <property type="match status" value="2"/>
</dbReference>
<dbReference type="InterPro" id="IPR036069">
    <property type="entry name" value="DUF34/NIF3_sf"/>
</dbReference>
<evidence type="ECO:0000256" key="1">
    <source>
        <dbReference type="ARBA" id="ARBA00006964"/>
    </source>
</evidence>
<evidence type="ECO:0000256" key="2">
    <source>
        <dbReference type="ARBA" id="ARBA00022112"/>
    </source>
</evidence>